<evidence type="ECO:0000256" key="4">
    <source>
        <dbReference type="SAM" id="MobiDB-lite"/>
    </source>
</evidence>
<feature type="domain" description="SH2" evidence="5">
    <location>
        <begin position="166"/>
        <end position="259"/>
    </location>
</feature>
<dbReference type="PROSITE" id="PS50001">
    <property type="entry name" value="SH2"/>
    <property type="match status" value="1"/>
</dbReference>
<evidence type="ECO:0000259" key="6">
    <source>
        <dbReference type="PROSITE" id="PS50200"/>
    </source>
</evidence>
<evidence type="ECO:0000313" key="9">
    <source>
        <dbReference type="WBParaSite" id="SVE_1640500.1"/>
    </source>
</evidence>
<dbReference type="GO" id="GO:0007165">
    <property type="term" value="P:signal transduction"/>
    <property type="evidence" value="ECO:0007669"/>
    <property type="project" value="InterPro"/>
</dbReference>
<organism evidence="8 9">
    <name type="scientific">Strongyloides venezuelensis</name>
    <name type="common">Threadworm</name>
    <dbReference type="NCBI Taxonomy" id="75913"/>
    <lineage>
        <taxon>Eukaryota</taxon>
        <taxon>Metazoa</taxon>
        <taxon>Ecdysozoa</taxon>
        <taxon>Nematoda</taxon>
        <taxon>Chromadorea</taxon>
        <taxon>Rhabditida</taxon>
        <taxon>Tylenchina</taxon>
        <taxon>Panagrolaimomorpha</taxon>
        <taxon>Strongyloidoidea</taxon>
        <taxon>Strongyloididae</taxon>
        <taxon>Strongyloides</taxon>
    </lineage>
</organism>
<keyword evidence="3" id="KW-0727">SH2 domain</keyword>
<feature type="compositionally biased region" description="Low complexity" evidence="4">
    <location>
        <begin position="405"/>
        <end position="415"/>
    </location>
</feature>
<name>A0A0K0FVN8_STRVS</name>
<evidence type="ECO:0000259" key="7">
    <source>
        <dbReference type="PROSITE" id="PS51205"/>
    </source>
</evidence>
<feature type="compositionally biased region" description="Polar residues" evidence="4">
    <location>
        <begin position="364"/>
        <end position="378"/>
    </location>
</feature>
<protein>
    <submittedName>
        <fullName evidence="9">Protein sprint (inferred by orthology to a D. melanogaster protein)</fullName>
    </submittedName>
</protein>
<feature type="compositionally biased region" description="Acidic residues" evidence="4">
    <location>
        <begin position="26"/>
        <end position="37"/>
    </location>
</feature>
<dbReference type="PROSITE" id="PS51205">
    <property type="entry name" value="VPS9"/>
    <property type="match status" value="1"/>
</dbReference>
<dbReference type="InterPro" id="IPR037191">
    <property type="entry name" value="VPS9_dom_sf"/>
</dbReference>
<feature type="domain" description="Ras-associating" evidence="6">
    <location>
        <begin position="1393"/>
        <end position="1481"/>
    </location>
</feature>
<feature type="compositionally biased region" description="Polar residues" evidence="4">
    <location>
        <begin position="528"/>
        <end position="539"/>
    </location>
</feature>
<evidence type="ECO:0000256" key="3">
    <source>
        <dbReference type="PROSITE-ProRule" id="PRU00191"/>
    </source>
</evidence>
<reference evidence="9" key="2">
    <citation type="submission" date="2015-08" db="UniProtKB">
        <authorList>
            <consortium name="WormBaseParasite"/>
        </authorList>
    </citation>
    <scope>IDENTIFICATION</scope>
</reference>
<dbReference type="WBParaSite" id="SVE_1640500.1">
    <property type="protein sequence ID" value="SVE_1640500.1"/>
    <property type="gene ID" value="SVE_1640500"/>
</dbReference>
<comment type="similarity">
    <text evidence="1">Belongs to the RIN (Ras interaction/interference) family.</text>
</comment>
<evidence type="ECO:0000256" key="1">
    <source>
        <dbReference type="ARBA" id="ARBA00006919"/>
    </source>
</evidence>
<evidence type="ECO:0000313" key="8">
    <source>
        <dbReference type="Proteomes" id="UP000035680"/>
    </source>
</evidence>
<dbReference type="GO" id="GO:0005096">
    <property type="term" value="F:GTPase activator activity"/>
    <property type="evidence" value="ECO:0007669"/>
    <property type="project" value="UniProtKB-KW"/>
</dbReference>
<dbReference type="Gene3D" id="1.20.1050.80">
    <property type="entry name" value="VPS9 domain"/>
    <property type="match status" value="1"/>
</dbReference>
<feature type="region of interest" description="Disordered" evidence="4">
    <location>
        <begin position="551"/>
        <end position="577"/>
    </location>
</feature>
<dbReference type="GO" id="GO:0005085">
    <property type="term" value="F:guanyl-nucleotide exchange factor activity"/>
    <property type="evidence" value="ECO:0007669"/>
    <property type="project" value="InterPro"/>
</dbReference>
<dbReference type="GO" id="GO:0005829">
    <property type="term" value="C:cytosol"/>
    <property type="evidence" value="ECO:0007669"/>
    <property type="project" value="TreeGrafter"/>
</dbReference>
<dbReference type="PROSITE" id="PS50200">
    <property type="entry name" value="RA"/>
    <property type="match status" value="1"/>
</dbReference>
<dbReference type="GO" id="GO:0031267">
    <property type="term" value="F:small GTPase binding"/>
    <property type="evidence" value="ECO:0007669"/>
    <property type="project" value="TreeGrafter"/>
</dbReference>
<dbReference type="PANTHER" id="PTHR23101:SF104">
    <property type="entry name" value="PROTEIN SPRINT"/>
    <property type="match status" value="1"/>
</dbReference>
<dbReference type="SUPFAM" id="SSF109993">
    <property type="entry name" value="VPS9 domain"/>
    <property type="match status" value="1"/>
</dbReference>
<dbReference type="InterPro" id="IPR003123">
    <property type="entry name" value="VPS9"/>
</dbReference>
<feature type="compositionally biased region" description="Low complexity" evidence="4">
    <location>
        <begin position="551"/>
        <end position="563"/>
    </location>
</feature>
<dbReference type="Gene3D" id="3.30.505.10">
    <property type="entry name" value="SH2 domain"/>
    <property type="match status" value="1"/>
</dbReference>
<evidence type="ECO:0000256" key="2">
    <source>
        <dbReference type="ARBA" id="ARBA00022468"/>
    </source>
</evidence>
<feature type="region of interest" description="Disordered" evidence="4">
    <location>
        <begin position="1"/>
        <end position="81"/>
    </location>
</feature>
<dbReference type="PANTHER" id="PTHR23101">
    <property type="entry name" value="RAB GDP/GTP EXCHANGE FACTOR"/>
    <property type="match status" value="1"/>
</dbReference>
<feature type="region of interest" description="Disordered" evidence="4">
    <location>
        <begin position="401"/>
        <end position="421"/>
    </location>
</feature>
<dbReference type="SUPFAM" id="SSF55550">
    <property type="entry name" value="SH2 domain"/>
    <property type="match status" value="1"/>
</dbReference>
<dbReference type="GO" id="GO:0016192">
    <property type="term" value="P:vesicle-mediated transport"/>
    <property type="evidence" value="ECO:0007669"/>
    <property type="project" value="InterPro"/>
</dbReference>
<feature type="compositionally biased region" description="Basic and acidic residues" evidence="4">
    <location>
        <begin position="1"/>
        <end position="12"/>
    </location>
</feature>
<accession>A0A0K0FVN8</accession>
<feature type="region of interest" description="Disordered" evidence="4">
    <location>
        <begin position="354"/>
        <end position="385"/>
    </location>
</feature>
<proteinExistence type="inferred from homology"/>
<dbReference type="Pfam" id="PF23268">
    <property type="entry name" value="RIN1"/>
    <property type="match status" value="1"/>
</dbReference>
<dbReference type="SMART" id="SM00252">
    <property type="entry name" value="SH2"/>
    <property type="match status" value="1"/>
</dbReference>
<sequence length="1495" mass="167595">MTSKEVSTERNQQKSSTPSMDGSGGADDEEVEIEVEELTPSVAVEFTKPTTSHSSNTTGMSGIAGDSRSGQMSTINNNNINKNLKRDNNIKNEENIKNQIGELLKNTIHNPKNPRAPSKGEINLLMNCNNGGVIKISNDSKILDNTTLVTNKISLLEKIIITHPIWYLRNIGRIEACHLLNNMIPGSFIVRSSTKIHSMALTIRLPPEFKNDNDHYLIETINGSVRLEGSLRSFKSLPLLIEYYCKHGEEIHVKLEMPPAIIHCQVVEELKRISKIGANFWNTELAHLLPSITPRDEREMTPVPQSFSLLSNNSNFSRTSDYFSHNSDTFTNVPSYQSNTLNSSFYSIKNAFKPTTSSSSTLSKNSGNCRPSTRSSTRSYKEQEKRTPSFLKSLFFGSSNSIKKQQQQQQQQQNQFTFNRSHSTKVPIKKLESQSAFSSLAQCYYFNPSNSESMNNNNCNIYDRSKEKITKKRTFPEGISSTRISSVGTKNVNPHQVSQQTAGLIPVNSPSSQPLNNYNKDKKESKKSTQMSSNDISTNKVLITNQLSHSNNANKTTNYMNNNFSLSSSKPQNTKSTNNVNKVTRCFPSPLSLTNNNTKKSSVHSNDFEELNLLTIVGEDSVRARQLAFRREISDVAASITAKRLANHLEKPDIVRRGYNCNNKSNPDLLNDMSLSIVGEENVLPVKNNNVNMCSRPIIMRKTGDGKINDKNTIINNGCFCDNKNKNQSSNNIKEIHRLSVPNLFDQKNNELLEQHKAVTTSAKALLAKLGRRDGELQTINEGLITPVVRRKQFNNSTSSFNSSSTDNTTSDYHKVFIDPKYNIINTSNNKISPQTNFNNNIINKSPQTNSKWSAVNAEMKSRQRATKIIPFSNNNLSNNNNQIFQESSTSEYTPISDFNKSQNNRHSTISGISDICSNINHNNQNDEDSISVAGTVFNEPWDSNIWENLLDLAKTVDENSAFNTPIIEKTGGTFDSAISSNNTLTTTSQSSASSVFSEGNISPKMKITNNGVTLKIGDKVFDEKIKLVKKDNIPDNNYYNMGKDETSICYDMSESQTLNRKNLARERMRSTKRGSCMLNPDAISLQSPVGNDLDESKLIIQQYIETLSHDAGTIFGATLQRFIECTFEANETCPNTVIRNVRQFLTGIKNYLVKNGERNLHKIIEQESSKLPENAFLDIDAILETSLYKLLLKPIKNLLYHLSIKKNGDEHQIVTSNLLTIRGMTLEKLGISNDIKYSDNTNILDNVKLYLKKMQQHYSPFKKLDNFLKAMENCIDIEKINDMISSISTTSTSYLFSTTTSVTGEDLIRIIMFTLAKGNAVTCDIDTWYMWELLPQRVLTSGDTAFYISALFSAIQLLKDPECVKKLSSDILSTSDFSAASYHSPCNGPSKVDCLIKVAVPDEQDGTIRYHTFPSLPQMPVGKLSRIIGGRFNITCPEDYGLYILFDGYESKLGPNECPYHVVCQLRSTNTPFLFAYKRNDAKIAWPKMSLSSN</sequence>
<keyword evidence="8" id="KW-1185">Reference proteome</keyword>
<dbReference type="GO" id="GO:0030139">
    <property type="term" value="C:endocytic vesicle"/>
    <property type="evidence" value="ECO:0007669"/>
    <property type="project" value="TreeGrafter"/>
</dbReference>
<dbReference type="Proteomes" id="UP000035680">
    <property type="component" value="Unassembled WGS sequence"/>
</dbReference>
<dbReference type="InterPro" id="IPR000159">
    <property type="entry name" value="RA_dom"/>
</dbReference>
<dbReference type="STRING" id="75913.A0A0K0FVN8"/>
<feature type="compositionally biased region" description="Polar residues" evidence="4">
    <location>
        <begin position="48"/>
        <end position="60"/>
    </location>
</feature>
<dbReference type="InterPro" id="IPR045046">
    <property type="entry name" value="Vps9-like"/>
</dbReference>
<dbReference type="InterPro" id="IPR036860">
    <property type="entry name" value="SH2_dom_sf"/>
</dbReference>
<dbReference type="InterPro" id="IPR000980">
    <property type="entry name" value="SH2"/>
</dbReference>
<keyword evidence="2" id="KW-0343">GTPase activation</keyword>
<reference evidence="8" key="1">
    <citation type="submission" date="2014-07" db="EMBL/GenBank/DDBJ databases">
        <authorList>
            <person name="Martin A.A"/>
            <person name="De Silva N."/>
        </authorList>
    </citation>
    <scope>NUCLEOTIDE SEQUENCE</scope>
</reference>
<feature type="region of interest" description="Disordered" evidence="4">
    <location>
        <begin position="475"/>
        <end position="539"/>
    </location>
</feature>
<dbReference type="Pfam" id="PF00017">
    <property type="entry name" value="SH2"/>
    <property type="match status" value="1"/>
</dbReference>
<feature type="domain" description="VPS9" evidence="7">
    <location>
        <begin position="1209"/>
        <end position="1368"/>
    </location>
</feature>
<evidence type="ECO:0000259" key="5">
    <source>
        <dbReference type="PROSITE" id="PS50001"/>
    </source>
</evidence>
<feature type="compositionally biased region" description="Polar residues" evidence="4">
    <location>
        <begin position="479"/>
        <end position="518"/>
    </location>
</feature>